<keyword evidence="3 6" id="KW-1133">Transmembrane helix</keyword>
<comment type="caution">
    <text evidence="7">The sequence shown here is derived from an EMBL/GenBank/DDBJ whole genome shotgun (WGS) entry which is preliminary data.</text>
</comment>
<evidence type="ECO:0000256" key="5">
    <source>
        <dbReference type="ARBA" id="ARBA00023180"/>
    </source>
</evidence>
<proteinExistence type="predicted"/>
<protein>
    <recommendedName>
        <fullName evidence="9">Tetraspanin</fullName>
    </recommendedName>
</protein>
<evidence type="ECO:0000256" key="6">
    <source>
        <dbReference type="SAM" id="Phobius"/>
    </source>
</evidence>
<dbReference type="GO" id="GO:0012505">
    <property type="term" value="C:endomembrane system"/>
    <property type="evidence" value="ECO:0007669"/>
    <property type="project" value="UniProtKB-SubCell"/>
</dbReference>
<evidence type="ECO:0000256" key="4">
    <source>
        <dbReference type="ARBA" id="ARBA00023136"/>
    </source>
</evidence>
<comment type="subcellular location">
    <subcellularLocation>
        <location evidence="1">Endomembrane system</location>
        <topology evidence="1">Multi-pass membrane protein</topology>
    </subcellularLocation>
</comment>
<evidence type="ECO:0000256" key="1">
    <source>
        <dbReference type="ARBA" id="ARBA00004127"/>
    </source>
</evidence>
<dbReference type="Pfam" id="PF00335">
    <property type="entry name" value="Tetraspanin"/>
    <property type="match status" value="1"/>
</dbReference>
<feature type="transmembrane region" description="Helical" evidence="6">
    <location>
        <begin position="12"/>
        <end position="33"/>
    </location>
</feature>
<feature type="transmembrane region" description="Helical" evidence="6">
    <location>
        <begin position="67"/>
        <end position="94"/>
    </location>
</feature>
<dbReference type="Proteomes" id="UP000748531">
    <property type="component" value="Unassembled WGS sequence"/>
</dbReference>
<evidence type="ECO:0000256" key="3">
    <source>
        <dbReference type="ARBA" id="ARBA00022989"/>
    </source>
</evidence>
<feature type="transmembrane region" description="Helical" evidence="6">
    <location>
        <begin position="242"/>
        <end position="266"/>
    </location>
</feature>
<dbReference type="InterPro" id="IPR008952">
    <property type="entry name" value="Tetraspanin_EC2_sf"/>
</dbReference>
<evidence type="ECO:0000313" key="7">
    <source>
        <dbReference type="EMBL" id="KAF5404705.1"/>
    </source>
</evidence>
<dbReference type="SUPFAM" id="SSF48652">
    <property type="entry name" value="Tetraspanin"/>
    <property type="match status" value="1"/>
</dbReference>
<sequence length="269" mass="29224">MTCCSCTSRVIIVLFNVIFLIVGLALAIGGGLLRWNSQPLMSLMGEKMSSQTSPDQMKVAVQGLLEWLAPFALGIFISGIIIIVLCIIGLIGAICNSRLILVIYLILHGLLVIAEIIVVIIYATRPTLMLEPAKGLLWQTAINYVSENSTDKDSVMMNVMMFSLNCCGVDNGTVFDNAPNFQRERTYNGVTITLRYPVPCCKFDSSSQPQGGCPVSFTTANSNIAYGCWTAVTNNVDNYGHILLYISIAVIALQVILEIAAIVVICTEK</sequence>
<keyword evidence="5" id="KW-0325">Glycoprotein</keyword>
<dbReference type="CDD" id="cd03156">
    <property type="entry name" value="uroplakin_I_like_LEL"/>
    <property type="match status" value="1"/>
</dbReference>
<reference evidence="7" key="1">
    <citation type="submission" date="2019-05" db="EMBL/GenBank/DDBJ databases">
        <title>Annotation for the trematode Paragonimus heterotremus.</title>
        <authorList>
            <person name="Choi Y.-J."/>
        </authorList>
    </citation>
    <scope>NUCLEOTIDE SEQUENCE</scope>
    <source>
        <strain evidence="7">LC</strain>
    </source>
</reference>
<organism evidence="7 8">
    <name type="scientific">Paragonimus heterotremus</name>
    <dbReference type="NCBI Taxonomy" id="100268"/>
    <lineage>
        <taxon>Eukaryota</taxon>
        <taxon>Metazoa</taxon>
        <taxon>Spiralia</taxon>
        <taxon>Lophotrochozoa</taxon>
        <taxon>Platyhelminthes</taxon>
        <taxon>Trematoda</taxon>
        <taxon>Digenea</taxon>
        <taxon>Plagiorchiida</taxon>
        <taxon>Troglotremata</taxon>
        <taxon>Troglotrematidae</taxon>
        <taxon>Paragonimus</taxon>
    </lineage>
</organism>
<evidence type="ECO:0000313" key="8">
    <source>
        <dbReference type="Proteomes" id="UP000748531"/>
    </source>
</evidence>
<dbReference type="AlphaFoldDB" id="A0A8J4T552"/>
<dbReference type="PANTHER" id="PTHR19282">
    <property type="entry name" value="TETRASPANIN"/>
    <property type="match status" value="1"/>
</dbReference>
<keyword evidence="2 6" id="KW-0812">Transmembrane</keyword>
<gene>
    <name evidence="7" type="ORF">PHET_01844</name>
</gene>
<dbReference type="GO" id="GO:0005886">
    <property type="term" value="C:plasma membrane"/>
    <property type="evidence" value="ECO:0007669"/>
    <property type="project" value="TreeGrafter"/>
</dbReference>
<keyword evidence="4 6" id="KW-0472">Membrane</keyword>
<dbReference type="OrthoDB" id="6258217at2759"/>
<evidence type="ECO:0000256" key="2">
    <source>
        <dbReference type="ARBA" id="ARBA00022692"/>
    </source>
</evidence>
<name>A0A8J4T552_9TREM</name>
<dbReference type="EMBL" id="LUCH01000619">
    <property type="protein sequence ID" value="KAF5404705.1"/>
    <property type="molecule type" value="Genomic_DNA"/>
</dbReference>
<feature type="transmembrane region" description="Helical" evidence="6">
    <location>
        <begin position="101"/>
        <end position="123"/>
    </location>
</feature>
<dbReference type="InterPro" id="IPR018499">
    <property type="entry name" value="Tetraspanin/Peripherin"/>
</dbReference>
<evidence type="ECO:0008006" key="9">
    <source>
        <dbReference type="Google" id="ProtNLM"/>
    </source>
</evidence>
<dbReference type="PANTHER" id="PTHR19282:SF216">
    <property type="entry name" value="TETRASPANIN-1"/>
    <property type="match status" value="1"/>
</dbReference>
<accession>A0A8J4T552</accession>
<keyword evidence="8" id="KW-1185">Reference proteome</keyword>